<dbReference type="AlphaFoldDB" id="A0A382IES9"/>
<evidence type="ECO:0000313" key="3">
    <source>
        <dbReference type="EMBL" id="SVB98058.1"/>
    </source>
</evidence>
<dbReference type="InterPro" id="IPR023772">
    <property type="entry name" value="DNA-bd_HTH_TetR-type_CS"/>
</dbReference>
<gene>
    <name evidence="3" type="ORF">METZ01_LOCUS250912</name>
</gene>
<protein>
    <recommendedName>
        <fullName evidence="2">HTH tetR-type domain-containing protein</fullName>
    </recommendedName>
</protein>
<dbReference type="InterPro" id="IPR001647">
    <property type="entry name" value="HTH_TetR"/>
</dbReference>
<dbReference type="PANTHER" id="PTHR30055">
    <property type="entry name" value="HTH-TYPE TRANSCRIPTIONAL REGULATOR RUTR"/>
    <property type="match status" value="1"/>
</dbReference>
<dbReference type="Pfam" id="PF00440">
    <property type="entry name" value="TetR_N"/>
    <property type="match status" value="1"/>
</dbReference>
<dbReference type="InterPro" id="IPR036271">
    <property type="entry name" value="Tet_transcr_reg_TetR-rel_C_sf"/>
</dbReference>
<proteinExistence type="predicted"/>
<organism evidence="3">
    <name type="scientific">marine metagenome</name>
    <dbReference type="NCBI Taxonomy" id="408172"/>
    <lineage>
        <taxon>unclassified sequences</taxon>
        <taxon>metagenomes</taxon>
        <taxon>ecological metagenomes</taxon>
    </lineage>
</organism>
<dbReference type="PROSITE" id="PS50977">
    <property type="entry name" value="HTH_TETR_2"/>
    <property type="match status" value="1"/>
</dbReference>
<dbReference type="Gene3D" id="1.10.357.10">
    <property type="entry name" value="Tetracycline Repressor, domain 2"/>
    <property type="match status" value="1"/>
</dbReference>
<dbReference type="InterPro" id="IPR009057">
    <property type="entry name" value="Homeodomain-like_sf"/>
</dbReference>
<dbReference type="PROSITE" id="PS01081">
    <property type="entry name" value="HTH_TETR_1"/>
    <property type="match status" value="1"/>
</dbReference>
<dbReference type="SUPFAM" id="SSF46689">
    <property type="entry name" value="Homeodomain-like"/>
    <property type="match status" value="1"/>
</dbReference>
<dbReference type="GO" id="GO:0003700">
    <property type="term" value="F:DNA-binding transcription factor activity"/>
    <property type="evidence" value="ECO:0007669"/>
    <property type="project" value="TreeGrafter"/>
</dbReference>
<dbReference type="GO" id="GO:0000976">
    <property type="term" value="F:transcription cis-regulatory region binding"/>
    <property type="evidence" value="ECO:0007669"/>
    <property type="project" value="TreeGrafter"/>
</dbReference>
<reference evidence="3" key="1">
    <citation type="submission" date="2018-05" db="EMBL/GenBank/DDBJ databases">
        <authorList>
            <person name="Lanie J.A."/>
            <person name="Ng W.-L."/>
            <person name="Kazmierczak K.M."/>
            <person name="Andrzejewski T.M."/>
            <person name="Davidsen T.M."/>
            <person name="Wayne K.J."/>
            <person name="Tettelin H."/>
            <person name="Glass J.I."/>
            <person name="Rusch D."/>
            <person name="Podicherti R."/>
            <person name="Tsui H.-C.T."/>
            <person name="Winkler M.E."/>
        </authorList>
    </citation>
    <scope>NUCLEOTIDE SEQUENCE</scope>
</reference>
<dbReference type="SUPFAM" id="SSF48498">
    <property type="entry name" value="Tetracyclin repressor-like, C-terminal domain"/>
    <property type="match status" value="1"/>
</dbReference>
<dbReference type="InterPro" id="IPR050109">
    <property type="entry name" value="HTH-type_TetR-like_transc_reg"/>
</dbReference>
<keyword evidence="1" id="KW-0238">DNA-binding</keyword>
<sequence>MVQATVAPVRMPAAERRQQLLDTALKVFARDGYHETSMTALATEAGVTKPVVYQHFASKHNLVVEVLNRVGDRLHNSIVAAVLTEETSRDRVEAGFRAFFRFFDDEPDAFAVLYESKLGAEPEFRGDALRIQAAFAETVARIIHDAGREDALAMASGVNGLSEGMIRHWMGQGRSRSADEMAALAARLAWGGLERLA</sequence>
<evidence type="ECO:0000259" key="2">
    <source>
        <dbReference type="PROSITE" id="PS50977"/>
    </source>
</evidence>
<accession>A0A382IES9</accession>
<dbReference type="PANTHER" id="PTHR30055:SF160">
    <property type="entry name" value="TRANSCRIPTIONAL REGULATORY PROTEIN (PROBABLY ASNC-FAMILY)-RELATED"/>
    <property type="match status" value="1"/>
</dbReference>
<evidence type="ECO:0000256" key="1">
    <source>
        <dbReference type="ARBA" id="ARBA00023125"/>
    </source>
</evidence>
<name>A0A382IES9_9ZZZZ</name>
<dbReference type="PRINTS" id="PR00455">
    <property type="entry name" value="HTHTETR"/>
</dbReference>
<dbReference type="EMBL" id="UINC01066904">
    <property type="protein sequence ID" value="SVB98058.1"/>
    <property type="molecule type" value="Genomic_DNA"/>
</dbReference>
<feature type="domain" description="HTH tetR-type" evidence="2">
    <location>
        <begin position="14"/>
        <end position="74"/>
    </location>
</feature>